<evidence type="ECO:0000313" key="12">
    <source>
        <dbReference type="Proteomes" id="UP000195137"/>
    </source>
</evidence>
<dbReference type="EMBL" id="MRZU01000004">
    <property type="protein sequence ID" value="OUJ18540.1"/>
    <property type="molecule type" value="Genomic_DNA"/>
</dbReference>
<dbReference type="GO" id="GO:0015948">
    <property type="term" value="P:methanogenesis"/>
    <property type="evidence" value="ECO:0007669"/>
    <property type="project" value="UniProtKB-UniRule"/>
</dbReference>
<evidence type="ECO:0000256" key="2">
    <source>
        <dbReference type="ARBA" id="ARBA00005149"/>
    </source>
</evidence>
<evidence type="ECO:0000256" key="5">
    <source>
        <dbReference type="ARBA" id="ARBA00022679"/>
    </source>
</evidence>
<sequence>MEDNIDLYSDRGELLESDVPLKAISPLHNNAIKTTFSLAKRMVVADLAGMEKDLETGKVGGLGFQIKGRELELDIVAKAEEIAEAVEDKIKVIEDDDTDVDIVADGERLFIRVPEERFEAGVEYTTGLSAAASAVTEAVVEVFDVDMFDSNMVHAAVWGRYPQTVELTGSNLDTLLDIPQRNEGIGYALRNIMVNDVVASTQKNAMQATALSMVLEQGAMYETGDAVGSFERKQLLELAYGGLNADNIVYSLVEQNAQNGTVGDVVESLVARALDDGVIKVKETLPSGYDVYETDDSALWNAYATAGMMAAVMVNCGAMRAAQAVPSTILYYNNLLERETSLPGVDFGRAEGTSVGMSFFSHSIYGGGGPGIFKGNHIVTRHAKGAMIPAISAGVSLDAGTQMMSPESTSSLKFDTFGEIPEFRTPMDEIAKAAAERKGELA</sequence>
<dbReference type="InterPro" id="IPR008924">
    <property type="entry name" value="Me_CoM_Rdtase_asu/bsu_C"/>
</dbReference>
<comment type="pathway">
    <text evidence="2 8">One-carbon metabolism; methyl-coenzyme M reduction; methane from methyl-coenzyme M: step 1/1.</text>
</comment>
<reference evidence="11 12" key="1">
    <citation type="submission" date="2016-12" db="EMBL/GenBank/DDBJ databases">
        <title>Discovery of methanogenic haloarchaea.</title>
        <authorList>
            <person name="Sorokin D.Y."/>
            <person name="Makarova K.S."/>
            <person name="Abbas B."/>
            <person name="Ferrer M."/>
            <person name="Golyshin P.N."/>
        </authorList>
    </citation>
    <scope>NUCLEOTIDE SEQUENCE [LARGE SCALE GENOMIC DNA]</scope>
    <source>
        <strain evidence="11">AMET1</strain>
    </source>
</reference>
<organism evidence="11 12">
    <name type="scientific">Methanonatronarchaeum thermophilum</name>
    <dbReference type="NCBI Taxonomy" id="1927129"/>
    <lineage>
        <taxon>Archaea</taxon>
        <taxon>Methanobacteriati</taxon>
        <taxon>Methanobacteriota</taxon>
        <taxon>Methanonatronarchaeia</taxon>
        <taxon>Methanonatronarchaeales</taxon>
        <taxon>Methanonatronarchaeaceae</taxon>
        <taxon>Methanonatronarchaeum</taxon>
    </lineage>
</organism>
<dbReference type="InterPro" id="IPR003179">
    <property type="entry name" value="Me_CoM_Rdtase_bsu"/>
</dbReference>
<dbReference type="InterPro" id="IPR022679">
    <property type="entry name" value="Me_CoM_Rdtase_bsu_C"/>
</dbReference>
<dbReference type="RefSeq" id="WP_086637805.1">
    <property type="nucleotide sequence ID" value="NZ_MRZU01000004.1"/>
</dbReference>
<dbReference type="PIRSF" id="PIRSF000263">
    <property type="entry name" value="Meth_CoM_rd_beta"/>
    <property type="match status" value="1"/>
</dbReference>
<comment type="cofactor">
    <cofactor evidence="1">
        <name>coenzyme F430</name>
        <dbReference type="ChEBI" id="CHEBI:60540"/>
    </cofactor>
</comment>
<comment type="caution">
    <text evidence="11">The sequence shown here is derived from an EMBL/GenBank/DDBJ whole genome shotgun (WGS) entry which is preliminary data.</text>
</comment>
<comment type="subunit">
    <text evidence="8">Hexamer of two alpha, two beta, and two gamma chains.</text>
</comment>
<comment type="subunit">
    <text evidence="4">MCR is a hexamer of two alpha, two beta, and two gamma chains, forming a dimer of heterotrimers.</text>
</comment>
<evidence type="ECO:0000259" key="10">
    <source>
        <dbReference type="Pfam" id="PF02783"/>
    </source>
</evidence>
<evidence type="ECO:0000256" key="1">
    <source>
        <dbReference type="ARBA" id="ARBA00001952"/>
    </source>
</evidence>
<comment type="catalytic activity">
    <reaction evidence="7">
        <text>coenzyme B + methyl-coenzyme M = methane + coenzyme M-coenzyme B heterodisulfide</text>
        <dbReference type="Rhea" id="RHEA:12532"/>
        <dbReference type="ChEBI" id="CHEBI:16183"/>
        <dbReference type="ChEBI" id="CHEBI:58286"/>
        <dbReference type="ChEBI" id="CHEBI:58411"/>
        <dbReference type="ChEBI" id="CHEBI:58596"/>
        <dbReference type="EC" id="2.8.4.1"/>
    </reaction>
    <physiologicalReaction direction="left-to-right" evidence="7">
        <dbReference type="Rhea" id="RHEA:12533"/>
    </physiologicalReaction>
</comment>
<comment type="similarity">
    <text evidence="3">Belongs to the methyl-coenzyme M reductase beta subunit family.</text>
</comment>
<feature type="domain" description="Methyl-coenzyme M reductase beta subunit C-terminal" evidence="9">
    <location>
        <begin position="186"/>
        <end position="434"/>
    </location>
</feature>
<dbReference type="Pfam" id="PF02241">
    <property type="entry name" value="MCR_beta"/>
    <property type="match status" value="1"/>
</dbReference>
<accession>A0A1Y3GBC9</accession>
<dbReference type="UniPathway" id="UPA00646">
    <property type="reaction ID" value="UER00699"/>
</dbReference>
<evidence type="ECO:0000256" key="7">
    <source>
        <dbReference type="ARBA" id="ARBA00047772"/>
    </source>
</evidence>
<dbReference type="OrthoDB" id="52873at2157"/>
<name>A0A1Y3GBC9_9EURY</name>
<dbReference type="Gene3D" id="3.30.70.470">
    <property type="match status" value="1"/>
</dbReference>
<dbReference type="InterPro" id="IPR009024">
    <property type="entry name" value="Me_CoM_Rdtase_Fd-like_fold"/>
</dbReference>
<evidence type="ECO:0000256" key="8">
    <source>
        <dbReference type="PIRNR" id="PIRNR000263"/>
    </source>
</evidence>
<dbReference type="GO" id="GO:0050524">
    <property type="term" value="F:coenzyme-B sulfoethylthiotransferase activity"/>
    <property type="evidence" value="ECO:0007669"/>
    <property type="project" value="UniProtKB-UniRule"/>
</dbReference>
<dbReference type="SUPFAM" id="SSF55088">
    <property type="entry name" value="Methyl-coenzyme M reductase subunits"/>
    <property type="match status" value="1"/>
</dbReference>
<dbReference type="EC" id="2.8.4.1" evidence="8"/>
<gene>
    <name evidence="11" type="ORF">AMET1_1459</name>
</gene>
<dbReference type="AlphaFoldDB" id="A0A1Y3GBC9"/>
<keyword evidence="5 8" id="KW-0808">Transferase</keyword>
<feature type="domain" description="Methyl-coenzyme M reductase beta subunit N-terminal" evidence="10">
    <location>
        <begin position="3"/>
        <end position="184"/>
    </location>
</feature>
<proteinExistence type="inferred from homology"/>
<evidence type="ECO:0000256" key="4">
    <source>
        <dbReference type="ARBA" id="ARBA00011155"/>
    </source>
</evidence>
<dbReference type="InterPro" id="IPR022680">
    <property type="entry name" value="Me_CoM_Rdtase_bsu_N"/>
</dbReference>
<dbReference type="InterPro" id="IPR015823">
    <property type="entry name" value="Me_CoM_Rdtase_asu_N_sub2"/>
</dbReference>
<dbReference type="Proteomes" id="UP000195137">
    <property type="component" value="Unassembled WGS sequence"/>
</dbReference>
<dbReference type="Pfam" id="PF02783">
    <property type="entry name" value="MCR_beta_N"/>
    <property type="match status" value="1"/>
</dbReference>
<dbReference type="SUPFAM" id="SSF48081">
    <property type="entry name" value="Methyl-coenzyme M reductase alpha and beta chain C-terminal domain"/>
    <property type="match status" value="1"/>
</dbReference>
<evidence type="ECO:0000313" key="11">
    <source>
        <dbReference type="EMBL" id="OUJ18540.1"/>
    </source>
</evidence>
<dbReference type="NCBIfam" id="TIGR03257">
    <property type="entry name" value="met_CoM_red_bet"/>
    <property type="match status" value="1"/>
</dbReference>
<evidence type="ECO:0000256" key="6">
    <source>
        <dbReference type="ARBA" id="ARBA00022994"/>
    </source>
</evidence>
<keyword evidence="12" id="KW-1185">Reference proteome</keyword>
<keyword evidence="6 8" id="KW-0484">Methanogenesis</keyword>
<protein>
    <recommendedName>
        <fullName evidence="8">Methyl-coenzyme M reductase subunit beta</fullName>
        <ecNumber evidence="8">2.8.4.1</ecNumber>
    </recommendedName>
    <alternativeName>
        <fullName evidence="8">Coenzyme-B sulfoethylthiotransferase beta</fullName>
    </alternativeName>
</protein>
<dbReference type="Gene3D" id="1.20.840.10">
    <property type="entry name" value="Methyl-coenzyme M reductase, alpha/beta subunit, C-terminal"/>
    <property type="match status" value="1"/>
</dbReference>
<evidence type="ECO:0000259" key="9">
    <source>
        <dbReference type="Pfam" id="PF02241"/>
    </source>
</evidence>
<evidence type="ECO:0000256" key="3">
    <source>
        <dbReference type="ARBA" id="ARBA00010675"/>
    </source>
</evidence>